<proteinExistence type="predicted"/>
<reference evidence="1" key="1">
    <citation type="journal article" date="2015" name="Nature">
        <title>Complex archaea that bridge the gap between prokaryotes and eukaryotes.</title>
        <authorList>
            <person name="Spang A."/>
            <person name="Saw J.H."/>
            <person name="Jorgensen S.L."/>
            <person name="Zaremba-Niedzwiedzka K."/>
            <person name="Martijn J."/>
            <person name="Lind A.E."/>
            <person name="van Eijk R."/>
            <person name="Schleper C."/>
            <person name="Guy L."/>
            <person name="Ettema T.J."/>
        </authorList>
    </citation>
    <scope>NUCLEOTIDE SEQUENCE</scope>
</reference>
<organism evidence="1">
    <name type="scientific">marine sediment metagenome</name>
    <dbReference type="NCBI Taxonomy" id="412755"/>
    <lineage>
        <taxon>unclassified sequences</taxon>
        <taxon>metagenomes</taxon>
        <taxon>ecological metagenomes</taxon>
    </lineage>
</organism>
<protein>
    <submittedName>
        <fullName evidence="1">Uncharacterized protein</fullName>
    </submittedName>
</protein>
<evidence type="ECO:0000313" key="1">
    <source>
        <dbReference type="EMBL" id="KKK83440.1"/>
    </source>
</evidence>
<gene>
    <name evidence="1" type="ORF">LCGC14_2793360</name>
</gene>
<sequence length="30" mass="3254">MLIYALGIYALGILSKNSLYSLSSPVNPVR</sequence>
<comment type="caution">
    <text evidence="1">The sequence shown here is derived from an EMBL/GenBank/DDBJ whole genome shotgun (WGS) entry which is preliminary data.</text>
</comment>
<accession>A0A0F8ZC26</accession>
<dbReference type="EMBL" id="LAZR01052221">
    <property type="protein sequence ID" value="KKK83440.1"/>
    <property type="molecule type" value="Genomic_DNA"/>
</dbReference>
<name>A0A0F8ZC26_9ZZZZ</name>
<feature type="non-terminal residue" evidence="1">
    <location>
        <position position="30"/>
    </location>
</feature>
<dbReference type="AlphaFoldDB" id="A0A0F8ZC26"/>